<protein>
    <recommendedName>
        <fullName evidence="4">Dockerin domain-containing protein</fullName>
    </recommendedName>
</protein>
<dbReference type="AlphaFoldDB" id="A0A1M7IYK6"/>
<dbReference type="Proteomes" id="UP000184394">
    <property type="component" value="Unassembled WGS sequence"/>
</dbReference>
<dbReference type="GO" id="GO:0004553">
    <property type="term" value="F:hydrolase activity, hydrolyzing O-glycosyl compounds"/>
    <property type="evidence" value="ECO:0007669"/>
    <property type="project" value="InterPro"/>
</dbReference>
<dbReference type="InterPro" id="IPR002105">
    <property type="entry name" value="Dockerin_1_rpt"/>
</dbReference>
<proteinExistence type="predicted"/>
<dbReference type="RefSeq" id="WP_072950019.1">
    <property type="nucleotide sequence ID" value="NZ_FRCT01000005.1"/>
</dbReference>
<dbReference type="SUPFAM" id="SSF63446">
    <property type="entry name" value="Type I dockerin domain"/>
    <property type="match status" value="1"/>
</dbReference>
<dbReference type="GO" id="GO:0000272">
    <property type="term" value="P:polysaccharide catabolic process"/>
    <property type="evidence" value="ECO:0007669"/>
    <property type="project" value="InterPro"/>
</dbReference>
<sequence length="334" mass="36356">MKNTIAKVTCSLLTASLLLISSAAQVFAAYNLGDVNNNGYSDAVDASLILAEYAASSTERGGTFTADQKKAADVNHDDQVDAVDASKILSYYAYKSTSGTLDLDTFVNAPPATTTTTAVNTTTTTTTTTAYTPPKIDYSKDIIGFWELNTEDENDTDKMGLFFLNDGTGGLYTVTSDLLHFSGNDFVVSGTAIPSPFYQEKDGIITVENEKEKLIEMSRIESTDGKLGTYHLYDGVYYNIVINGFKSDRNSDVNPLYAVVDFYEDGKSRIVYKNFFTYKLNGNVLTVTANENLTPLFNGDGAITINKDTMVMIGGNEVVGFTRKTLPSDEKVVK</sequence>
<feature type="chain" id="PRO_5013087989" description="Dockerin domain-containing protein" evidence="1">
    <location>
        <begin position="29"/>
        <end position="334"/>
    </location>
</feature>
<evidence type="ECO:0000313" key="3">
    <source>
        <dbReference type="Proteomes" id="UP000184394"/>
    </source>
</evidence>
<gene>
    <name evidence="2" type="ORF">SAMN04487860_10524</name>
</gene>
<dbReference type="Pfam" id="PF00404">
    <property type="entry name" value="Dockerin_1"/>
    <property type="match status" value="1"/>
</dbReference>
<evidence type="ECO:0000256" key="1">
    <source>
        <dbReference type="SAM" id="SignalP"/>
    </source>
</evidence>
<dbReference type="CDD" id="cd14255">
    <property type="entry name" value="Dockerin_III"/>
    <property type="match status" value="1"/>
</dbReference>
<evidence type="ECO:0000313" key="2">
    <source>
        <dbReference type="EMBL" id="SHM45775.1"/>
    </source>
</evidence>
<reference evidence="2 3" key="1">
    <citation type="submission" date="2016-11" db="EMBL/GenBank/DDBJ databases">
        <authorList>
            <person name="Jaros S."/>
            <person name="Januszkiewicz K."/>
            <person name="Wedrychowicz H."/>
        </authorList>
    </citation>
    <scope>NUCLEOTIDE SEQUENCE [LARGE SCALE GENOMIC DNA]</scope>
    <source>
        <strain evidence="2 3">Y1</strain>
    </source>
</reference>
<name>A0A1M7IYK6_RUMFL</name>
<organism evidence="2 3">
    <name type="scientific">Ruminococcus flavefaciens</name>
    <dbReference type="NCBI Taxonomy" id="1265"/>
    <lineage>
        <taxon>Bacteria</taxon>
        <taxon>Bacillati</taxon>
        <taxon>Bacillota</taxon>
        <taxon>Clostridia</taxon>
        <taxon>Eubacteriales</taxon>
        <taxon>Oscillospiraceae</taxon>
        <taxon>Ruminococcus</taxon>
    </lineage>
</organism>
<evidence type="ECO:0008006" key="4">
    <source>
        <dbReference type="Google" id="ProtNLM"/>
    </source>
</evidence>
<dbReference type="OrthoDB" id="1819010at2"/>
<feature type="signal peptide" evidence="1">
    <location>
        <begin position="1"/>
        <end position="28"/>
    </location>
</feature>
<dbReference type="EMBL" id="FRCT01000005">
    <property type="protein sequence ID" value="SHM45775.1"/>
    <property type="molecule type" value="Genomic_DNA"/>
</dbReference>
<keyword evidence="1" id="KW-0732">Signal</keyword>
<dbReference type="InterPro" id="IPR036439">
    <property type="entry name" value="Dockerin_dom_sf"/>
</dbReference>
<dbReference type="Gene3D" id="1.10.1330.10">
    <property type="entry name" value="Dockerin domain"/>
    <property type="match status" value="2"/>
</dbReference>
<accession>A0A1M7IYK6</accession>